<keyword evidence="3" id="KW-1185">Reference proteome</keyword>
<reference evidence="2 3" key="1">
    <citation type="journal article" date="2013" name="Genome Announc.">
        <title>Genome Sequence of Hydrothermal Arsenic-Respiring Bacterium Marinobacter santoriniensis NKSG1T.</title>
        <authorList>
            <person name="Handley K.M."/>
            <person name="Upton M."/>
            <person name="Beatson S.A."/>
            <person name="Hery M."/>
            <person name="Lloyd J.R."/>
        </authorList>
    </citation>
    <scope>NUCLEOTIDE SEQUENCE [LARGE SCALE GENOMIC DNA]</scope>
    <source>
        <strain evidence="2 3">NKSG1</strain>
    </source>
</reference>
<dbReference type="EMBL" id="APAT01000026">
    <property type="protein sequence ID" value="EMP54170.1"/>
    <property type="molecule type" value="Genomic_DNA"/>
</dbReference>
<organism evidence="2 3">
    <name type="scientific">Marinobacter santoriniensis NKSG1</name>
    <dbReference type="NCBI Taxonomy" id="1288826"/>
    <lineage>
        <taxon>Bacteria</taxon>
        <taxon>Pseudomonadati</taxon>
        <taxon>Pseudomonadota</taxon>
        <taxon>Gammaproteobacteria</taxon>
        <taxon>Pseudomonadales</taxon>
        <taxon>Marinobacteraceae</taxon>
        <taxon>Marinobacter</taxon>
    </lineage>
</organism>
<gene>
    <name evidence="2" type="ORF">MSNKSG1_17331</name>
</gene>
<dbReference type="PATRIC" id="fig|1288826.3.peg.3443"/>
<accession>M7CQ23</accession>
<dbReference type="eggNOG" id="ENOG502ZV91">
    <property type="taxonomic scope" value="Bacteria"/>
</dbReference>
<protein>
    <submittedName>
        <fullName evidence="2">Uncharacterized protein</fullName>
    </submittedName>
</protein>
<feature type="region of interest" description="Disordered" evidence="1">
    <location>
        <begin position="82"/>
        <end position="133"/>
    </location>
</feature>
<evidence type="ECO:0000313" key="2">
    <source>
        <dbReference type="EMBL" id="EMP54170.1"/>
    </source>
</evidence>
<proteinExistence type="predicted"/>
<sequence length="133" mass="15066">MTHPIEAVIMTTLASERSWLLDPNLLKLVHQCRRLIQSEFGVKLHLTEQHLEERLADYAGKTRSPHLIRTWEALKAQVPQLSVSAESGEAQPKRLYRGQVIEEEPGNPTGNAEPDSPPLPRKTKVIYRGQVIE</sequence>
<evidence type="ECO:0000313" key="3">
    <source>
        <dbReference type="Proteomes" id="UP000011960"/>
    </source>
</evidence>
<name>M7CQ23_9GAMM</name>
<evidence type="ECO:0000256" key="1">
    <source>
        <dbReference type="SAM" id="MobiDB-lite"/>
    </source>
</evidence>
<dbReference type="Proteomes" id="UP000011960">
    <property type="component" value="Unassembled WGS sequence"/>
</dbReference>
<comment type="caution">
    <text evidence="2">The sequence shown here is derived from an EMBL/GenBank/DDBJ whole genome shotgun (WGS) entry which is preliminary data.</text>
</comment>
<dbReference type="AlphaFoldDB" id="M7CQ23"/>